<accession>A0A2W5H9F7</accession>
<feature type="compositionally biased region" description="Basic and acidic residues" evidence="1">
    <location>
        <begin position="41"/>
        <end position="71"/>
    </location>
</feature>
<feature type="signal peptide" evidence="2">
    <location>
        <begin position="1"/>
        <end position="21"/>
    </location>
</feature>
<proteinExistence type="predicted"/>
<feature type="chain" id="PRO_5015894263" evidence="2">
    <location>
        <begin position="22"/>
        <end position="93"/>
    </location>
</feature>
<keyword evidence="2" id="KW-0732">Signal</keyword>
<dbReference type="AlphaFoldDB" id="A0A2W5H9F7"/>
<name>A0A2W5H9F7_9BACT</name>
<dbReference type="EMBL" id="QFOT01000113">
    <property type="protein sequence ID" value="PZP54736.1"/>
    <property type="molecule type" value="Genomic_DNA"/>
</dbReference>
<comment type="caution">
    <text evidence="3">The sequence shown here is derived from an EMBL/GenBank/DDBJ whole genome shotgun (WGS) entry which is preliminary data.</text>
</comment>
<reference evidence="3 4" key="1">
    <citation type="submission" date="2017-08" db="EMBL/GenBank/DDBJ databases">
        <title>Infants hospitalized years apart are colonized by the same room-sourced microbial strains.</title>
        <authorList>
            <person name="Brooks B."/>
            <person name="Olm M.R."/>
            <person name="Firek B.A."/>
            <person name="Baker R."/>
            <person name="Thomas B.C."/>
            <person name="Morowitz M.J."/>
            <person name="Banfield J.F."/>
        </authorList>
    </citation>
    <scope>NUCLEOTIDE SEQUENCE [LARGE SCALE GENOMIC DNA]</scope>
    <source>
        <strain evidence="3">S2_006_000_R2_64</strain>
    </source>
</reference>
<evidence type="ECO:0000256" key="1">
    <source>
        <dbReference type="SAM" id="MobiDB-lite"/>
    </source>
</evidence>
<feature type="region of interest" description="Disordered" evidence="1">
    <location>
        <begin position="31"/>
        <end position="93"/>
    </location>
</feature>
<evidence type="ECO:0000313" key="3">
    <source>
        <dbReference type="EMBL" id="PZP54736.1"/>
    </source>
</evidence>
<dbReference type="Proteomes" id="UP000249739">
    <property type="component" value="Unassembled WGS sequence"/>
</dbReference>
<protein>
    <submittedName>
        <fullName evidence="3">Uncharacterized protein</fullName>
    </submittedName>
</protein>
<evidence type="ECO:0000256" key="2">
    <source>
        <dbReference type="SAM" id="SignalP"/>
    </source>
</evidence>
<evidence type="ECO:0000313" key="4">
    <source>
        <dbReference type="Proteomes" id="UP000249739"/>
    </source>
</evidence>
<gene>
    <name evidence="3" type="ORF">DI586_09020</name>
</gene>
<organism evidence="3 4">
    <name type="scientific">Micavibrio aeruginosavorus</name>
    <dbReference type="NCBI Taxonomy" id="349221"/>
    <lineage>
        <taxon>Bacteria</taxon>
        <taxon>Pseudomonadati</taxon>
        <taxon>Bdellovibrionota</taxon>
        <taxon>Bdellovibrionia</taxon>
        <taxon>Bdellovibrionales</taxon>
        <taxon>Pseudobdellovibrionaceae</taxon>
        <taxon>Micavibrio</taxon>
    </lineage>
</organism>
<sequence length="93" mass="10250">MMKNVLATLLSLILSVSAVQAAEMVKKSVTYTEKTSISQPEEIKTEKSVKIEKKEQETQVISDSDKAKLEDISPAAGQSHSPTRATMYDYNAE</sequence>